<dbReference type="Pfam" id="PF00069">
    <property type="entry name" value="Pkinase"/>
    <property type="match status" value="1"/>
</dbReference>
<keyword evidence="2 10" id="KW-0723">Serine/threonine-protein kinase</keyword>
<dbReference type="PROSITE" id="PS50011">
    <property type="entry name" value="PROTEIN_KINASE_DOM"/>
    <property type="match status" value="1"/>
</dbReference>
<feature type="domain" description="CBM2" evidence="9">
    <location>
        <begin position="344"/>
        <end position="449"/>
    </location>
</feature>
<feature type="binding site" evidence="7">
    <location>
        <position position="41"/>
    </location>
    <ligand>
        <name>ATP</name>
        <dbReference type="ChEBI" id="CHEBI:30616"/>
    </ligand>
</feature>
<dbReference type="InterPro" id="IPR001919">
    <property type="entry name" value="CBD2"/>
</dbReference>
<reference evidence="10 11" key="1">
    <citation type="submission" date="2020-08" db="EMBL/GenBank/DDBJ databases">
        <title>Genomic Encyclopedia of Archaeal and Bacterial Type Strains, Phase II (KMG-II): from individual species to whole genera.</title>
        <authorList>
            <person name="Goeker M."/>
        </authorList>
    </citation>
    <scope>NUCLEOTIDE SEQUENCE [LARGE SCALE GENOMIC DNA]</scope>
    <source>
        <strain evidence="10 11">DSM 43850</strain>
    </source>
</reference>
<dbReference type="PROSITE" id="PS00107">
    <property type="entry name" value="PROTEIN_KINASE_ATP"/>
    <property type="match status" value="1"/>
</dbReference>
<dbReference type="SMART" id="SM00220">
    <property type="entry name" value="S_TKc"/>
    <property type="match status" value="1"/>
</dbReference>
<dbReference type="EC" id="2.7.11.1" evidence="1"/>
<dbReference type="PANTHER" id="PTHR43289:SF6">
    <property type="entry name" value="SERINE_THREONINE-PROTEIN KINASE NEKL-3"/>
    <property type="match status" value="1"/>
</dbReference>
<dbReference type="SUPFAM" id="SSF49384">
    <property type="entry name" value="Carbohydrate-binding domain"/>
    <property type="match status" value="1"/>
</dbReference>
<dbReference type="CDD" id="cd14014">
    <property type="entry name" value="STKc_PknB_like"/>
    <property type="match status" value="1"/>
</dbReference>
<dbReference type="SMART" id="SM00637">
    <property type="entry name" value="CBD_II"/>
    <property type="match status" value="1"/>
</dbReference>
<evidence type="ECO:0000256" key="4">
    <source>
        <dbReference type="ARBA" id="ARBA00022741"/>
    </source>
</evidence>
<accession>A0ABR6BD96</accession>
<comment type="caution">
    <text evidence="10">The sequence shown here is derived from an EMBL/GenBank/DDBJ whole genome shotgun (WGS) entry which is preliminary data.</text>
</comment>
<dbReference type="PROSITE" id="PS51173">
    <property type="entry name" value="CBM2"/>
    <property type="match status" value="1"/>
</dbReference>
<dbReference type="PANTHER" id="PTHR43289">
    <property type="entry name" value="MITOGEN-ACTIVATED PROTEIN KINASE KINASE KINASE 20-RELATED"/>
    <property type="match status" value="1"/>
</dbReference>
<dbReference type="InterPro" id="IPR008965">
    <property type="entry name" value="CBM2/CBM3_carb-bd_dom_sf"/>
</dbReference>
<evidence type="ECO:0000313" key="11">
    <source>
        <dbReference type="Proteomes" id="UP000517916"/>
    </source>
</evidence>
<evidence type="ECO:0000256" key="1">
    <source>
        <dbReference type="ARBA" id="ARBA00012513"/>
    </source>
</evidence>
<dbReference type="GO" id="GO:0004674">
    <property type="term" value="F:protein serine/threonine kinase activity"/>
    <property type="evidence" value="ECO:0007669"/>
    <property type="project" value="UniProtKB-KW"/>
</dbReference>
<dbReference type="InterPro" id="IPR017441">
    <property type="entry name" value="Protein_kinase_ATP_BS"/>
</dbReference>
<evidence type="ECO:0000256" key="5">
    <source>
        <dbReference type="ARBA" id="ARBA00022777"/>
    </source>
</evidence>
<evidence type="ECO:0000313" key="10">
    <source>
        <dbReference type="EMBL" id="MBA8924696.1"/>
    </source>
</evidence>
<proteinExistence type="predicted"/>
<evidence type="ECO:0000256" key="2">
    <source>
        <dbReference type="ARBA" id="ARBA00022527"/>
    </source>
</evidence>
<dbReference type="EMBL" id="JACJID010000001">
    <property type="protein sequence ID" value="MBA8924696.1"/>
    <property type="molecule type" value="Genomic_DNA"/>
</dbReference>
<dbReference type="InterPro" id="IPR000719">
    <property type="entry name" value="Prot_kinase_dom"/>
</dbReference>
<protein>
    <recommendedName>
        <fullName evidence="1">non-specific serine/threonine protein kinase</fullName>
        <ecNumber evidence="1">2.7.11.1</ecNumber>
    </recommendedName>
</protein>
<evidence type="ECO:0000256" key="3">
    <source>
        <dbReference type="ARBA" id="ARBA00022679"/>
    </source>
</evidence>
<dbReference type="InterPro" id="IPR011009">
    <property type="entry name" value="Kinase-like_dom_sf"/>
</dbReference>
<name>A0ABR6BD96_9PSEU</name>
<dbReference type="PROSITE" id="PS00108">
    <property type="entry name" value="PROTEIN_KINASE_ST"/>
    <property type="match status" value="1"/>
</dbReference>
<dbReference type="SUPFAM" id="SSF56112">
    <property type="entry name" value="Protein kinase-like (PK-like)"/>
    <property type="match status" value="1"/>
</dbReference>
<dbReference type="Gene3D" id="2.60.40.290">
    <property type="match status" value="1"/>
</dbReference>
<evidence type="ECO:0000256" key="7">
    <source>
        <dbReference type="PROSITE-ProRule" id="PRU10141"/>
    </source>
</evidence>
<dbReference type="Gene3D" id="3.30.200.20">
    <property type="entry name" value="Phosphorylase Kinase, domain 1"/>
    <property type="match status" value="1"/>
</dbReference>
<organism evidence="10 11">
    <name type="scientific">Kutzneria viridogrisea</name>
    <dbReference type="NCBI Taxonomy" id="47990"/>
    <lineage>
        <taxon>Bacteria</taxon>
        <taxon>Bacillati</taxon>
        <taxon>Actinomycetota</taxon>
        <taxon>Actinomycetes</taxon>
        <taxon>Pseudonocardiales</taxon>
        <taxon>Pseudonocardiaceae</taxon>
        <taxon>Kutzneria</taxon>
    </lineage>
</organism>
<dbReference type="Pfam" id="PF00553">
    <property type="entry name" value="CBM_2"/>
    <property type="match status" value="1"/>
</dbReference>
<evidence type="ECO:0000256" key="6">
    <source>
        <dbReference type="ARBA" id="ARBA00022840"/>
    </source>
</evidence>
<sequence>MSECGELIGGRYRLTEVLGSGAMGVVWRARDERLNRVVAIKLLTEGSSPEASREASARAVREARLTARLRHPHVIAVHDVTEHGGRPCLVMEYLPARSLSEVVEAEGVLSPRRAAAIGAQVAAGLAAAHEAGVLHRDVKPDNVLLTEDGTAKIADFGIARVPGDSSVTAVGILVGTPAYLAPEVAKGGQGGFAADVFSLGSTLYAALEGRPPFGMADNAIALLHVVAACEVAPPRRAGFLGPLLMEMLRADPLARPSMAEVARRLELSLPADTQPMPAPEPARIPRQRRASMRVAAAIGGLVVAAGVVVAARSLVRVQVSAVSGAPPSVVTLPAAASATTTSVARPVSAGCEARYVQESSWSTGYQVAVVVTNRGAQQLSGWEVSWTLPGGHRISSLWNGQVVQRGSVVTVRNASWNAVLAAHGSTSFGLVGSALGDDPELPPLRCTSR</sequence>
<feature type="domain" description="Protein kinase" evidence="8">
    <location>
        <begin position="12"/>
        <end position="269"/>
    </location>
</feature>
<dbReference type="RefSeq" id="WP_025357775.1">
    <property type="nucleotide sequence ID" value="NZ_BAAABQ010000001.1"/>
</dbReference>
<gene>
    <name evidence="10" type="ORF">BC739_001893</name>
</gene>
<dbReference type="Gene3D" id="1.10.510.10">
    <property type="entry name" value="Transferase(Phosphotransferase) domain 1"/>
    <property type="match status" value="1"/>
</dbReference>
<dbReference type="InterPro" id="IPR012291">
    <property type="entry name" value="CBM2_carb-bd_dom_sf"/>
</dbReference>
<evidence type="ECO:0000259" key="9">
    <source>
        <dbReference type="PROSITE" id="PS51173"/>
    </source>
</evidence>
<keyword evidence="5 10" id="KW-0418">Kinase</keyword>
<dbReference type="InterPro" id="IPR008271">
    <property type="entry name" value="Ser/Thr_kinase_AS"/>
</dbReference>
<evidence type="ECO:0000259" key="8">
    <source>
        <dbReference type="PROSITE" id="PS50011"/>
    </source>
</evidence>
<keyword evidence="11" id="KW-1185">Reference proteome</keyword>
<keyword evidence="4 7" id="KW-0547">Nucleotide-binding</keyword>
<keyword evidence="3" id="KW-0808">Transferase</keyword>
<keyword evidence="6 7" id="KW-0067">ATP-binding</keyword>
<dbReference type="Proteomes" id="UP000517916">
    <property type="component" value="Unassembled WGS sequence"/>
</dbReference>